<evidence type="ECO:0000256" key="7">
    <source>
        <dbReference type="ARBA" id="ARBA00022833"/>
    </source>
</evidence>
<protein>
    <recommendedName>
        <fullName evidence="10">M18 family aminopeptidase</fullName>
        <ecNumber evidence="10">3.4.11.-</ecNumber>
    </recommendedName>
</protein>
<evidence type="ECO:0000256" key="1">
    <source>
        <dbReference type="ARBA" id="ARBA00001947"/>
    </source>
</evidence>
<keyword evidence="12" id="KW-1185">Reference proteome</keyword>
<dbReference type="PANTHER" id="PTHR28570">
    <property type="entry name" value="ASPARTYL AMINOPEPTIDASE"/>
    <property type="match status" value="1"/>
</dbReference>
<dbReference type="Gene3D" id="3.40.630.10">
    <property type="entry name" value="Zn peptidases"/>
    <property type="match status" value="1"/>
</dbReference>
<evidence type="ECO:0000313" key="12">
    <source>
        <dbReference type="Proteomes" id="UP000003280"/>
    </source>
</evidence>
<dbReference type="InterPro" id="IPR001948">
    <property type="entry name" value="Peptidase_M18"/>
</dbReference>
<dbReference type="GO" id="GO:0006508">
    <property type="term" value="P:proteolysis"/>
    <property type="evidence" value="ECO:0007669"/>
    <property type="project" value="UniProtKB-KW"/>
</dbReference>
<dbReference type="RefSeq" id="WP_008901670.1">
    <property type="nucleotide sequence ID" value="NZ_GL397071.1"/>
</dbReference>
<dbReference type="NCBIfam" id="NF002759">
    <property type="entry name" value="PRK02813.1"/>
    <property type="match status" value="1"/>
</dbReference>
<sequence>MNYIESSKELLEFIKKSSSMFHTVDTVKSYLDKENFVELKEGESWNLEKGKNYYITRNDSSILAFKVGKNISDYHYQLVASHSDSPTFKVKSVAELEGPGDYIKLNVEVYGGPIDWTWLDKPLTLAGRVLVEENNEIVSKLLYIDKDILIIPDVAIHMNREVNSGYKFNRQVDLLPLFTTGAMKKGDYNKMIAEELGVEESKIISKDLFLVNRQEGKVWGYKDEFVSSPKLDDLECAFTSLKAFISASNDVAINVYACFDNEEVGSNTKQGAMSTFLKDTLRRINSALGYSEEDYLRAVAKSFLVSADNAHAVHPNHPELTDDGNKAFMNKGIVIKEAANQKYTSDAFSQAVFKKICALSEVPVQHFANRSNMQGGSTLGNLSNTQVSLHAVDIGLPQLAMHSNYETAGVMDVEYMIKALTKYYNTNINIQGATKISIEE</sequence>
<dbReference type="SUPFAM" id="SSF53187">
    <property type="entry name" value="Zn-dependent exopeptidases"/>
    <property type="match status" value="1"/>
</dbReference>
<evidence type="ECO:0000256" key="3">
    <source>
        <dbReference type="ARBA" id="ARBA00022438"/>
    </source>
</evidence>
<dbReference type="AlphaFoldDB" id="E0NL16"/>
<evidence type="ECO:0000256" key="4">
    <source>
        <dbReference type="ARBA" id="ARBA00022670"/>
    </source>
</evidence>
<dbReference type="GO" id="GO:0008237">
    <property type="term" value="F:metallopeptidase activity"/>
    <property type="evidence" value="ECO:0007669"/>
    <property type="project" value="UniProtKB-KW"/>
</dbReference>
<gene>
    <name evidence="11" type="primary">dnpep</name>
    <name evidence="11" type="ORF">HMPREF9225_0855</name>
</gene>
<dbReference type="PRINTS" id="PR00932">
    <property type="entry name" value="AMINO1PTASE"/>
</dbReference>
<dbReference type="eggNOG" id="COG1362">
    <property type="taxonomic scope" value="Bacteria"/>
</dbReference>
<evidence type="ECO:0000256" key="5">
    <source>
        <dbReference type="ARBA" id="ARBA00022723"/>
    </source>
</evidence>
<evidence type="ECO:0000256" key="2">
    <source>
        <dbReference type="ARBA" id="ARBA00008290"/>
    </source>
</evidence>
<keyword evidence="4 9" id="KW-0645">Protease</keyword>
<dbReference type="GO" id="GO:0004177">
    <property type="term" value="F:aminopeptidase activity"/>
    <property type="evidence" value="ECO:0007669"/>
    <property type="project" value="UniProtKB-KW"/>
</dbReference>
<comment type="caution">
    <text evidence="11">The sequence shown here is derived from an EMBL/GenBank/DDBJ whole genome shotgun (WGS) entry which is preliminary data.</text>
</comment>
<dbReference type="STRING" id="862517.HMPREF9225_0855"/>
<dbReference type="EMBL" id="AEEH01000033">
    <property type="protein sequence ID" value="EFM25519.1"/>
    <property type="molecule type" value="Genomic_DNA"/>
</dbReference>
<evidence type="ECO:0000256" key="10">
    <source>
        <dbReference type="RuleBase" id="RU004387"/>
    </source>
</evidence>
<dbReference type="PANTHER" id="PTHR28570:SF3">
    <property type="entry name" value="ASPARTYL AMINOPEPTIDASE"/>
    <property type="match status" value="1"/>
</dbReference>
<proteinExistence type="inferred from homology"/>
<comment type="similarity">
    <text evidence="2 9">Belongs to the peptidase M18 family.</text>
</comment>
<keyword evidence="8 9" id="KW-0482">Metalloprotease</keyword>
<keyword evidence="3 9" id="KW-0031">Aminopeptidase</keyword>
<dbReference type="EC" id="3.4.11.-" evidence="10"/>
<name>E0NL16_9FIRM</name>
<evidence type="ECO:0000256" key="6">
    <source>
        <dbReference type="ARBA" id="ARBA00022801"/>
    </source>
</evidence>
<dbReference type="OrthoDB" id="9764268at2"/>
<evidence type="ECO:0000313" key="11">
    <source>
        <dbReference type="EMBL" id="EFM25519.1"/>
    </source>
</evidence>
<dbReference type="InterPro" id="IPR023358">
    <property type="entry name" value="Peptidase_M18_dom2"/>
</dbReference>
<dbReference type="GO" id="GO:0008270">
    <property type="term" value="F:zinc ion binding"/>
    <property type="evidence" value="ECO:0007669"/>
    <property type="project" value="InterPro"/>
</dbReference>
<dbReference type="SUPFAM" id="SSF101821">
    <property type="entry name" value="Aminopeptidase/glucanase lid domain"/>
    <property type="match status" value="1"/>
</dbReference>
<dbReference type="Pfam" id="PF02127">
    <property type="entry name" value="Peptidase_M18"/>
    <property type="match status" value="1"/>
</dbReference>
<dbReference type="Proteomes" id="UP000003280">
    <property type="component" value="Unassembled WGS sequence"/>
</dbReference>
<keyword evidence="5 9" id="KW-0479">Metal-binding</keyword>
<dbReference type="HOGENOM" id="CLU_019532_2_0_9"/>
<reference evidence="11 12" key="1">
    <citation type="submission" date="2010-07" db="EMBL/GenBank/DDBJ databases">
        <authorList>
            <person name="Muzny D."/>
            <person name="Qin X."/>
            <person name="Deng J."/>
            <person name="Jiang H."/>
            <person name="Liu Y."/>
            <person name="Qu J."/>
            <person name="Song X.-Z."/>
            <person name="Zhang L."/>
            <person name="Thornton R."/>
            <person name="Coyle M."/>
            <person name="Francisco L."/>
            <person name="Jackson L."/>
            <person name="Javaid M."/>
            <person name="Korchina V."/>
            <person name="Kovar C."/>
            <person name="Mata R."/>
            <person name="Mathew T."/>
            <person name="Ngo R."/>
            <person name="Nguyen L."/>
            <person name="Nguyen N."/>
            <person name="Okwuonu G."/>
            <person name="Ongeri F."/>
            <person name="Pham C."/>
            <person name="Simmons D."/>
            <person name="Wilczek-Boney K."/>
            <person name="Hale W."/>
            <person name="Jakkamsetti A."/>
            <person name="Pham P."/>
            <person name="Ruth R."/>
            <person name="San Lucas F."/>
            <person name="Warren J."/>
            <person name="Zhang J."/>
            <person name="Zhao Z."/>
            <person name="Zhou C."/>
            <person name="Zhu D."/>
            <person name="Lee S."/>
            <person name="Bess C."/>
            <person name="Blankenburg K."/>
            <person name="Forbes L."/>
            <person name="Fu Q."/>
            <person name="Gubbala S."/>
            <person name="Hirani K."/>
            <person name="Jayaseelan J.C."/>
            <person name="Lara F."/>
            <person name="Munidasa M."/>
            <person name="Palculict T."/>
            <person name="Patil S."/>
            <person name="Pu L.-L."/>
            <person name="Saada N."/>
            <person name="Tang L."/>
            <person name="Weissenberger G."/>
            <person name="Zhu Y."/>
            <person name="Hemphill L."/>
            <person name="Shang Y."/>
            <person name="Youmans B."/>
            <person name="Ayvaz T."/>
            <person name="Ross M."/>
            <person name="Santibanez J."/>
            <person name="Aqrawi P."/>
            <person name="Gross S."/>
            <person name="Joshi V."/>
            <person name="Fowler G."/>
            <person name="Nazareth L."/>
            <person name="Reid J."/>
            <person name="Worley K."/>
            <person name="Petrosino J."/>
            <person name="Highlander S."/>
            <person name="Gibbs R."/>
        </authorList>
    </citation>
    <scope>NUCLEOTIDE SEQUENCE [LARGE SCALE GENOMIC DNA]</scope>
    <source>
        <strain evidence="11 12">ATCC BAA-1640</strain>
    </source>
</reference>
<comment type="cofactor">
    <cofactor evidence="1 10">
        <name>Zn(2+)</name>
        <dbReference type="ChEBI" id="CHEBI:29105"/>
    </cofactor>
</comment>
<dbReference type="CDD" id="cd05658">
    <property type="entry name" value="M18_DAP"/>
    <property type="match status" value="1"/>
</dbReference>
<dbReference type="GO" id="GO:0005737">
    <property type="term" value="C:cytoplasm"/>
    <property type="evidence" value="ECO:0007669"/>
    <property type="project" value="UniProtKB-ARBA"/>
</dbReference>
<dbReference type="Gene3D" id="2.30.250.10">
    <property type="entry name" value="Aminopeptidase i, Domain 2"/>
    <property type="match status" value="1"/>
</dbReference>
<evidence type="ECO:0000256" key="8">
    <source>
        <dbReference type="ARBA" id="ARBA00023049"/>
    </source>
</evidence>
<keyword evidence="6 9" id="KW-0378">Hydrolase</keyword>
<evidence type="ECO:0000256" key="9">
    <source>
        <dbReference type="RuleBase" id="RU004386"/>
    </source>
</evidence>
<organism evidence="11 12">
    <name type="scientific">Peptoniphilus duerdenii ATCC BAA-1640</name>
    <dbReference type="NCBI Taxonomy" id="862517"/>
    <lineage>
        <taxon>Bacteria</taxon>
        <taxon>Bacillati</taxon>
        <taxon>Bacillota</taxon>
        <taxon>Tissierellia</taxon>
        <taxon>Tissierellales</taxon>
        <taxon>Peptoniphilaceae</taxon>
        <taxon>Peptoniphilus</taxon>
    </lineage>
</organism>
<accession>E0NL16</accession>
<keyword evidence="7 9" id="KW-0862">Zinc</keyword>